<dbReference type="EMBL" id="QNUK01000451">
    <property type="protein sequence ID" value="KAF5893107.1"/>
    <property type="molecule type" value="Genomic_DNA"/>
</dbReference>
<dbReference type="OrthoDB" id="10045365at2759"/>
<sequence length="419" mass="46421">MSSPWSSLFLALAGACLCAADLRTYDSQDIITCSPGLTCTVVYENLVDPPSDFSAVEVLSFTLEPVLCLAAARTYKACLLIRIQLQILPSDVSGETSDDSEDEAEAAVTLCYASVPNLPSCMRIQLTVKSDSEDTREEPQAMEVVVRDGVFLGSSVNVTVNTMSQDVVYPQQNSVCRRFPDIEECKIPKFVAHFDLPRGVVELRGEPEELLQMCMRRKGMGSCWPSERTIPLHAVTHCMCFQAWKKNAEDKQSSRSTNCPFENHTEIRRNAVKNVSFSVRHSETNEGHPALSWNVSAPCRLEAEVWPCQRAVYLGGGCGEVPGFRRNVSTGWEENITMVWISDTFQNVRTTNGLAPCVMFKIDGEIFGPVCECDAHRGRWICGVFATLLVSILLAVGVFVFRSRLKGWLSKSIPVHQSS</sequence>
<feature type="transmembrane region" description="Helical" evidence="1">
    <location>
        <begin position="378"/>
        <end position="401"/>
    </location>
</feature>
<gene>
    <name evidence="4" type="ORF">DAT39_017186</name>
</gene>
<name>A0A8J4UE69_CLAMG</name>
<evidence type="ECO:0000313" key="5">
    <source>
        <dbReference type="Proteomes" id="UP000727407"/>
    </source>
</evidence>
<keyword evidence="1" id="KW-1133">Transmembrane helix</keyword>
<feature type="non-terminal residue" evidence="4">
    <location>
        <position position="419"/>
    </location>
</feature>
<evidence type="ECO:0000259" key="3">
    <source>
        <dbReference type="Pfam" id="PF15037"/>
    </source>
</evidence>
<protein>
    <submittedName>
        <fullName evidence="4">Interleukin-17 receptor C-like</fullName>
    </submittedName>
</protein>
<dbReference type="AlphaFoldDB" id="A0A8J4UE69"/>
<dbReference type="Pfam" id="PF15037">
    <property type="entry name" value="IL17_R_N"/>
    <property type="match status" value="1"/>
</dbReference>
<dbReference type="Proteomes" id="UP000727407">
    <property type="component" value="Unassembled WGS sequence"/>
</dbReference>
<evidence type="ECO:0000313" key="4">
    <source>
        <dbReference type="EMBL" id="KAF5893107.1"/>
    </source>
</evidence>
<proteinExistence type="predicted"/>
<comment type="caution">
    <text evidence="4">The sequence shown here is derived from an EMBL/GenBank/DDBJ whole genome shotgun (WGS) entry which is preliminary data.</text>
</comment>
<keyword evidence="1" id="KW-0472">Membrane</keyword>
<evidence type="ECO:0000256" key="2">
    <source>
        <dbReference type="SAM" id="SignalP"/>
    </source>
</evidence>
<feature type="chain" id="PRO_5035307604" evidence="2">
    <location>
        <begin position="21"/>
        <end position="419"/>
    </location>
</feature>
<feature type="signal peptide" evidence="2">
    <location>
        <begin position="1"/>
        <end position="20"/>
    </location>
</feature>
<evidence type="ECO:0000256" key="1">
    <source>
        <dbReference type="SAM" id="Phobius"/>
    </source>
</evidence>
<keyword evidence="4" id="KW-0675">Receptor</keyword>
<keyword evidence="5" id="KW-1185">Reference proteome</keyword>
<reference evidence="4" key="1">
    <citation type="submission" date="2020-07" db="EMBL/GenBank/DDBJ databases">
        <title>Clarias magur genome sequencing, assembly and annotation.</title>
        <authorList>
            <person name="Kushwaha B."/>
            <person name="Kumar R."/>
            <person name="Das P."/>
            <person name="Joshi C.G."/>
            <person name="Kumar D."/>
            <person name="Nagpure N.S."/>
            <person name="Pandey M."/>
            <person name="Agarwal S."/>
            <person name="Srivastava S."/>
            <person name="Singh M."/>
            <person name="Sahoo L."/>
            <person name="Jayasankar P."/>
            <person name="Meher P.K."/>
            <person name="Koringa P.G."/>
            <person name="Iquebal M.A."/>
            <person name="Das S.P."/>
            <person name="Bit A."/>
            <person name="Patnaik S."/>
            <person name="Patel N."/>
            <person name="Shah T.M."/>
            <person name="Hinsu A."/>
            <person name="Jena J.K."/>
        </authorList>
    </citation>
    <scope>NUCLEOTIDE SEQUENCE</scope>
    <source>
        <strain evidence="4">CIFAMagur01</strain>
        <tissue evidence="4">Testis</tissue>
    </source>
</reference>
<keyword evidence="2" id="KW-0732">Signal</keyword>
<feature type="domain" description="Interleukin-17 receptor C/E N-terminal" evidence="3">
    <location>
        <begin position="229"/>
        <end position="313"/>
    </location>
</feature>
<dbReference type="InterPro" id="IPR027841">
    <property type="entry name" value="IL-17_rcpt_C/E_N"/>
</dbReference>
<accession>A0A8J4UE69</accession>
<keyword evidence="1" id="KW-0812">Transmembrane</keyword>
<organism evidence="4 5">
    <name type="scientific">Clarias magur</name>
    <name type="common">Asian catfish</name>
    <name type="synonym">Macropteronotus magur</name>
    <dbReference type="NCBI Taxonomy" id="1594786"/>
    <lineage>
        <taxon>Eukaryota</taxon>
        <taxon>Metazoa</taxon>
        <taxon>Chordata</taxon>
        <taxon>Craniata</taxon>
        <taxon>Vertebrata</taxon>
        <taxon>Euteleostomi</taxon>
        <taxon>Actinopterygii</taxon>
        <taxon>Neopterygii</taxon>
        <taxon>Teleostei</taxon>
        <taxon>Ostariophysi</taxon>
        <taxon>Siluriformes</taxon>
        <taxon>Clariidae</taxon>
        <taxon>Clarias</taxon>
    </lineage>
</organism>